<proteinExistence type="predicted"/>
<comment type="caution">
    <text evidence="6">The sequence shown here is derived from an EMBL/GenBank/DDBJ whole genome shotgun (WGS) entry which is preliminary data.</text>
</comment>
<keyword evidence="7" id="KW-1185">Reference proteome</keyword>
<organism evidence="6 7">
    <name type="scientific">Bugula neritina</name>
    <name type="common">Brown bryozoan</name>
    <name type="synonym">Sertularia neritina</name>
    <dbReference type="NCBI Taxonomy" id="10212"/>
    <lineage>
        <taxon>Eukaryota</taxon>
        <taxon>Metazoa</taxon>
        <taxon>Spiralia</taxon>
        <taxon>Lophotrochozoa</taxon>
        <taxon>Bryozoa</taxon>
        <taxon>Gymnolaemata</taxon>
        <taxon>Cheilostomatida</taxon>
        <taxon>Flustrina</taxon>
        <taxon>Buguloidea</taxon>
        <taxon>Bugulidae</taxon>
        <taxon>Bugula</taxon>
    </lineage>
</organism>
<dbReference type="PANTHER" id="PTHR10924">
    <property type="entry name" value="MAJOR FACILITATOR SUPERFAMILY PROTEIN-RELATED"/>
    <property type="match status" value="1"/>
</dbReference>
<gene>
    <name evidence="6" type="ORF">EB796_005048</name>
</gene>
<evidence type="ECO:0000313" key="6">
    <source>
        <dbReference type="EMBL" id="KAF6036655.1"/>
    </source>
</evidence>
<dbReference type="Proteomes" id="UP000593567">
    <property type="component" value="Unassembled WGS sequence"/>
</dbReference>
<evidence type="ECO:0000313" key="7">
    <source>
        <dbReference type="Proteomes" id="UP000593567"/>
    </source>
</evidence>
<evidence type="ECO:0000256" key="2">
    <source>
        <dbReference type="ARBA" id="ARBA00022692"/>
    </source>
</evidence>
<comment type="subcellular location">
    <subcellularLocation>
        <location evidence="1">Membrane</location>
        <topology evidence="1">Multi-pass membrane protein</topology>
    </subcellularLocation>
</comment>
<feature type="transmembrane region" description="Helical" evidence="5">
    <location>
        <begin position="125"/>
        <end position="144"/>
    </location>
</feature>
<evidence type="ECO:0000256" key="4">
    <source>
        <dbReference type="ARBA" id="ARBA00023136"/>
    </source>
</evidence>
<name>A0A7J7KEJ4_BUGNE</name>
<dbReference type="SUPFAM" id="SSF103473">
    <property type="entry name" value="MFS general substrate transporter"/>
    <property type="match status" value="1"/>
</dbReference>
<evidence type="ECO:0000256" key="5">
    <source>
        <dbReference type="SAM" id="Phobius"/>
    </source>
</evidence>
<accession>A0A7J7KEJ4</accession>
<reference evidence="6" key="1">
    <citation type="submission" date="2020-06" db="EMBL/GenBank/DDBJ databases">
        <title>Draft genome of Bugula neritina, a colonial animal packing powerful symbionts and potential medicines.</title>
        <authorList>
            <person name="Rayko M."/>
        </authorList>
    </citation>
    <scope>NUCLEOTIDE SEQUENCE [LARGE SCALE GENOMIC DNA]</scope>
    <source>
        <strain evidence="6">Kwan_BN1</strain>
    </source>
</reference>
<feature type="transmembrane region" description="Helical" evidence="5">
    <location>
        <begin position="58"/>
        <end position="75"/>
    </location>
</feature>
<dbReference type="AlphaFoldDB" id="A0A7J7KEJ4"/>
<keyword evidence="4 5" id="KW-0472">Membrane</keyword>
<keyword evidence="3 5" id="KW-1133">Transmembrane helix</keyword>
<dbReference type="OrthoDB" id="422206at2759"/>
<dbReference type="GO" id="GO:0016020">
    <property type="term" value="C:membrane"/>
    <property type="evidence" value="ECO:0007669"/>
    <property type="project" value="UniProtKB-SubCell"/>
</dbReference>
<sequence length="182" mass="20141">MVHMDKVSQSQVDEVTPLNGNKVINYSETVESVQSDQKYDISSSSEENIQFKFYKRRWWILFAFCMASLSQSILWNTWSPLLDAVLIAYKWPDSFVAMLPAASDLGYVIFAFPLMYVVETSNLRHGLIIASSLLVFCGAGWLISLPTGQTWLIAVGAALNGITACITMAGPPPPLGHLVSYV</sequence>
<feature type="transmembrane region" description="Helical" evidence="5">
    <location>
        <begin position="95"/>
        <end position="118"/>
    </location>
</feature>
<dbReference type="InterPro" id="IPR049680">
    <property type="entry name" value="FLVCR1-2_SLC49-like"/>
</dbReference>
<dbReference type="PANTHER" id="PTHR10924:SF27">
    <property type="entry name" value="SOLUTE CARRIER FAMILY 49 MEMBER 4"/>
    <property type="match status" value="1"/>
</dbReference>
<dbReference type="InterPro" id="IPR036259">
    <property type="entry name" value="MFS_trans_sf"/>
</dbReference>
<evidence type="ECO:0000256" key="1">
    <source>
        <dbReference type="ARBA" id="ARBA00004141"/>
    </source>
</evidence>
<protein>
    <submittedName>
        <fullName evidence="6">DIRC2</fullName>
    </submittedName>
</protein>
<dbReference type="Gene3D" id="1.20.1250.20">
    <property type="entry name" value="MFS general substrate transporter like domains"/>
    <property type="match status" value="1"/>
</dbReference>
<dbReference type="EMBL" id="VXIV02000691">
    <property type="protein sequence ID" value="KAF6036655.1"/>
    <property type="molecule type" value="Genomic_DNA"/>
</dbReference>
<keyword evidence="2 5" id="KW-0812">Transmembrane</keyword>
<evidence type="ECO:0000256" key="3">
    <source>
        <dbReference type="ARBA" id="ARBA00022989"/>
    </source>
</evidence>